<dbReference type="Proteomes" id="UP001595848">
    <property type="component" value="Unassembled WGS sequence"/>
</dbReference>
<evidence type="ECO:0000313" key="1">
    <source>
        <dbReference type="EMBL" id="MFC4200848.1"/>
    </source>
</evidence>
<proteinExistence type="predicted"/>
<comment type="caution">
    <text evidence="1">The sequence shown here is derived from an EMBL/GenBank/DDBJ whole genome shotgun (WGS) entry which is preliminary data.</text>
</comment>
<reference evidence="2" key="1">
    <citation type="journal article" date="2019" name="Int. J. Syst. Evol. Microbiol.">
        <title>The Global Catalogue of Microorganisms (GCM) 10K type strain sequencing project: providing services to taxonomists for standard genome sequencing and annotation.</title>
        <authorList>
            <consortium name="The Broad Institute Genomics Platform"/>
            <consortium name="The Broad Institute Genome Sequencing Center for Infectious Disease"/>
            <person name="Wu L."/>
            <person name="Ma J."/>
        </authorList>
    </citation>
    <scope>NUCLEOTIDE SEQUENCE [LARGE SCALE GENOMIC DNA]</scope>
    <source>
        <strain evidence="2">LMG 24813</strain>
    </source>
</reference>
<sequence>MPSPSRRSFLMGRRPSRDPWDNFCQRMRRSIAGSFFDYGADQGTGSARLVPAEPSDVHHARALCAEYGVLLALGGVPQATQPLGQSVLWVEPGREMAGCRRLKEGGSQWFVQPGCLLGELEAAGFSQFAEWPSYLTVAAWLADRTLCDWDSGQTHMSGLDHAAVVLADGSSATLGPFGASSNQALPNFSTQQLVSSLFELSGRTEAQACRRLEPWPARYRLDALLPAEGQTINLSHLVLGHGGALCWVEWVVLNERRMAPRPETTRAEFSTHHDSSEDEAWFFAADLDARVKTLFDPSDLFPYTGQDI</sequence>
<protein>
    <recommendedName>
        <fullName evidence="3">FAD-binding protein</fullName>
    </recommendedName>
</protein>
<evidence type="ECO:0000313" key="2">
    <source>
        <dbReference type="Proteomes" id="UP001595848"/>
    </source>
</evidence>
<evidence type="ECO:0008006" key="3">
    <source>
        <dbReference type="Google" id="ProtNLM"/>
    </source>
</evidence>
<gene>
    <name evidence="1" type="ORF">ACFOY1_07765</name>
</gene>
<keyword evidence="2" id="KW-1185">Reference proteome</keyword>
<organism evidence="1 2">
    <name type="scientific">Candidimonas humi</name>
    <dbReference type="NCBI Taxonomy" id="683355"/>
    <lineage>
        <taxon>Bacteria</taxon>
        <taxon>Pseudomonadati</taxon>
        <taxon>Pseudomonadota</taxon>
        <taxon>Betaproteobacteria</taxon>
        <taxon>Burkholderiales</taxon>
        <taxon>Alcaligenaceae</taxon>
        <taxon>Candidimonas</taxon>
    </lineage>
</organism>
<dbReference type="EMBL" id="JBHSBV010000002">
    <property type="protein sequence ID" value="MFC4200848.1"/>
    <property type="molecule type" value="Genomic_DNA"/>
</dbReference>
<accession>A0ABV8NY80</accession>
<dbReference type="RefSeq" id="WP_246600469.1">
    <property type="nucleotide sequence ID" value="NZ_JAHTBN010000003.1"/>
</dbReference>
<name>A0ABV8NY80_9BURK</name>